<dbReference type="PRINTS" id="PR00095">
    <property type="entry name" value="ANTSNTHASEI"/>
</dbReference>
<feature type="region of interest" description="Disordered" evidence="1">
    <location>
        <begin position="436"/>
        <end position="464"/>
    </location>
</feature>
<organism evidence="3 4">
    <name type="scientific">Haloechinothrix alba</name>
    <dbReference type="NCBI Taxonomy" id="664784"/>
    <lineage>
        <taxon>Bacteria</taxon>
        <taxon>Bacillati</taxon>
        <taxon>Actinomycetota</taxon>
        <taxon>Actinomycetes</taxon>
        <taxon>Pseudonocardiales</taxon>
        <taxon>Pseudonocardiaceae</taxon>
        <taxon>Haloechinothrix</taxon>
    </lineage>
</organism>
<evidence type="ECO:0000313" key="4">
    <source>
        <dbReference type="Proteomes" id="UP000198348"/>
    </source>
</evidence>
<keyword evidence="4" id="KW-1185">Reference proteome</keyword>
<dbReference type="SUPFAM" id="SSF56322">
    <property type="entry name" value="ADC synthase"/>
    <property type="match status" value="1"/>
</dbReference>
<dbReference type="Pfam" id="PF00425">
    <property type="entry name" value="Chorismate_bind"/>
    <property type="match status" value="1"/>
</dbReference>
<evidence type="ECO:0000256" key="1">
    <source>
        <dbReference type="SAM" id="MobiDB-lite"/>
    </source>
</evidence>
<evidence type="ECO:0000259" key="2">
    <source>
        <dbReference type="Pfam" id="PF00425"/>
    </source>
</evidence>
<dbReference type="Gene3D" id="3.60.120.10">
    <property type="entry name" value="Anthranilate synthase"/>
    <property type="match status" value="1"/>
</dbReference>
<dbReference type="AlphaFoldDB" id="A0A238VEJ2"/>
<name>A0A238VEJ2_9PSEU</name>
<gene>
    <name evidence="3" type="ORF">SAMN06265360_102160</name>
</gene>
<dbReference type="GO" id="GO:0000162">
    <property type="term" value="P:L-tryptophan biosynthetic process"/>
    <property type="evidence" value="ECO:0007669"/>
    <property type="project" value="TreeGrafter"/>
</dbReference>
<dbReference type="Proteomes" id="UP000198348">
    <property type="component" value="Unassembled WGS sequence"/>
</dbReference>
<dbReference type="InterPro" id="IPR019999">
    <property type="entry name" value="Anth_synth_I-like"/>
</dbReference>
<dbReference type="PANTHER" id="PTHR11236:SF50">
    <property type="entry name" value="AMINODEOXYCHORISMATE SYNTHASE COMPONENT 1"/>
    <property type="match status" value="1"/>
</dbReference>
<protein>
    <submittedName>
        <fullName evidence="3">Para-aminobenzoate synthetase component 1</fullName>
    </submittedName>
</protein>
<proteinExistence type="predicted"/>
<feature type="domain" description="Chorismate-utilising enzyme C-terminal" evidence="2">
    <location>
        <begin position="178"/>
        <end position="433"/>
    </location>
</feature>
<dbReference type="GO" id="GO:0046820">
    <property type="term" value="F:4-amino-4-deoxychorismate synthase activity"/>
    <property type="evidence" value="ECO:0007669"/>
    <property type="project" value="TreeGrafter"/>
</dbReference>
<sequence length="464" mass="49399">MVRARDDRGMRLVRRPLPSTQLPEQVLPLLDVRARDAGLPPPAALTGEWFGSRAVLAPAVRITACPGANAAFAVPAAQPEVDCDVPGAVGGGWIGYLSYDLTDPSARQGALPPAGWGWVDHVLRLDNDGQWWFEALVEDGDGDPTELADELGELLRLPEPARQSHGWEPATLRRPPGETHRRAVSACIDAIGRGEVFQTNICTRLTGTFVGSPAELFAEGITAMRPRRAAYLAGPWGAVTSLSPELFLARHGTRVHSTPIKGTLPRRGPADDANARLLRESEKDVAENVMITDLVRNDLGRVSTVGTVEVPELLTVREAPGVWHLESTVAGTLAPEASDEDLLRATFPPGSVTGAPKPRALDLIAELEPAPRGVYCGSIGLASPVAGTELNVAIRTLELHRNASGAFDAELGVGGGITASSDPELEWQECLHKAAPLERLLGTPPTPGRRGDEPERLIAGGSRR</sequence>
<reference evidence="3 4" key="1">
    <citation type="submission" date="2017-06" db="EMBL/GenBank/DDBJ databases">
        <authorList>
            <person name="Kim H.J."/>
            <person name="Triplett B.A."/>
        </authorList>
    </citation>
    <scope>NUCLEOTIDE SEQUENCE [LARGE SCALE GENOMIC DNA]</scope>
    <source>
        <strain evidence="3 4">DSM 45207</strain>
    </source>
</reference>
<accession>A0A238VEJ2</accession>
<dbReference type="InterPro" id="IPR015890">
    <property type="entry name" value="Chorismate_C"/>
</dbReference>
<dbReference type="NCBIfam" id="NF004530">
    <property type="entry name" value="PRK05877.1"/>
    <property type="match status" value="1"/>
</dbReference>
<evidence type="ECO:0000313" key="3">
    <source>
        <dbReference type="EMBL" id="SNR32820.1"/>
    </source>
</evidence>
<dbReference type="EMBL" id="FZNW01000002">
    <property type="protein sequence ID" value="SNR32820.1"/>
    <property type="molecule type" value="Genomic_DNA"/>
</dbReference>
<dbReference type="InterPro" id="IPR005801">
    <property type="entry name" value="ADC_synthase"/>
</dbReference>
<dbReference type="PANTHER" id="PTHR11236">
    <property type="entry name" value="AMINOBENZOATE/ANTHRANILATE SYNTHASE"/>
    <property type="match status" value="1"/>
</dbReference>